<gene>
    <name evidence="1" type="ORF">SLS58_011112</name>
</gene>
<comment type="caution">
    <text evidence="1">The sequence shown here is derived from an EMBL/GenBank/DDBJ whole genome shotgun (WGS) entry which is preliminary data.</text>
</comment>
<reference evidence="1 2" key="1">
    <citation type="journal article" date="2023" name="Plant Dis.">
        <title>First Report of Diplodia intermedia Causing Canker and Dieback Diseases on Apple Trees in Canada.</title>
        <authorList>
            <person name="Ellouze W."/>
            <person name="Ilyukhin E."/>
            <person name="Sulman M."/>
            <person name="Ali S."/>
        </authorList>
    </citation>
    <scope>NUCLEOTIDE SEQUENCE [LARGE SCALE GENOMIC DNA]</scope>
    <source>
        <strain evidence="1 2">M45-28</strain>
    </source>
</reference>
<evidence type="ECO:0000313" key="1">
    <source>
        <dbReference type="EMBL" id="KAL1633388.1"/>
    </source>
</evidence>
<dbReference type="EMBL" id="JAKEKT020000157">
    <property type="protein sequence ID" value="KAL1633388.1"/>
    <property type="molecule type" value="Genomic_DNA"/>
</dbReference>
<sequence length="603" mass="66196">MSSNAAPPNSSVALSITAGNPISIQQLRDEYNAYRLARGPANLNTLNDDVILRLVETPFRPSSAQQCETLSQQDILNVRITCRALSKNLIRWFRNELPRLRNGKPEQFRRFSAISNAEVIANQITKLHINVAEFNSGGLRNLMRHSDAAGRYGKMFLQDIRDTAVPLLEKGDFTDDFHEDRHLRYQQAYIEEEWMKASEDLNRLFTKAFSKLPALTEITIGEWTLAHHDTHGSRPSEYMLPHAETFGCSARTAALRSLLENLARHPKAALEQLVVQQDAPAHRSSFDLSDEEAGIWAFDLPPPVVLDTLALSTTNLTTLHLALGDGTFIPDGRTTTSTMAPAGSAPDQAAQRALVAFVSACPHMQTFSLAAAKNTFFPSSLIGAVLAALPESLRGIHLHNVLAASTDLAKFFWERRGGLRAVGLSRVYLDVDGDSASGSWTPLFKLVKDHVLGLEAVRFEQLWELHAAAGSATSKKLCFAAVPDGGVGGGYGRRAGMFVEGRFVPGGRYDSLTFSGESERFDDELGREAGWEAESVQECLAMAIWGAEREEGARVWDVPLPERIVGYLRELAGEKDEGECDEDGVVADWCSSESVDVVGAWDA</sequence>
<evidence type="ECO:0008006" key="3">
    <source>
        <dbReference type="Google" id="ProtNLM"/>
    </source>
</evidence>
<organism evidence="1 2">
    <name type="scientific">Diplodia intermedia</name>
    <dbReference type="NCBI Taxonomy" id="856260"/>
    <lineage>
        <taxon>Eukaryota</taxon>
        <taxon>Fungi</taxon>
        <taxon>Dikarya</taxon>
        <taxon>Ascomycota</taxon>
        <taxon>Pezizomycotina</taxon>
        <taxon>Dothideomycetes</taxon>
        <taxon>Dothideomycetes incertae sedis</taxon>
        <taxon>Botryosphaeriales</taxon>
        <taxon>Botryosphaeriaceae</taxon>
        <taxon>Diplodia</taxon>
    </lineage>
</organism>
<protein>
    <recommendedName>
        <fullName evidence="3">F-box domain-containing protein</fullName>
    </recommendedName>
</protein>
<dbReference type="Proteomes" id="UP001521184">
    <property type="component" value="Unassembled WGS sequence"/>
</dbReference>
<evidence type="ECO:0000313" key="2">
    <source>
        <dbReference type="Proteomes" id="UP001521184"/>
    </source>
</evidence>
<proteinExistence type="predicted"/>
<accession>A0ABR3T1F4</accession>
<name>A0ABR3T1F4_9PEZI</name>
<keyword evidence="2" id="KW-1185">Reference proteome</keyword>